<dbReference type="Proteomes" id="UP000579647">
    <property type="component" value="Unassembled WGS sequence"/>
</dbReference>
<dbReference type="RefSeq" id="WP_184373162.1">
    <property type="nucleotide sequence ID" value="NZ_JACHDO010000002.1"/>
</dbReference>
<proteinExistence type="predicted"/>
<accession>A0A840WIC4</accession>
<dbReference type="EMBL" id="JACHDO010000002">
    <property type="protein sequence ID" value="MBB5495784.1"/>
    <property type="molecule type" value="Genomic_DNA"/>
</dbReference>
<dbReference type="AlphaFoldDB" id="A0A840WIC4"/>
<evidence type="ECO:0000313" key="2">
    <source>
        <dbReference type="Proteomes" id="UP000579647"/>
    </source>
</evidence>
<evidence type="ECO:0000313" key="1">
    <source>
        <dbReference type="EMBL" id="MBB5495784.1"/>
    </source>
</evidence>
<sequence>MTYGWFHLWRYGPRPVGSFSKYSNTEDSAPADAPSKIDLQEHEQRERARQVPAPTVEVDHNEYLERAQREAQRAAAERNAPGLEL</sequence>
<name>A0A840WIC4_9ACTN</name>
<reference evidence="1 2" key="1">
    <citation type="submission" date="2020-08" db="EMBL/GenBank/DDBJ databases">
        <title>Sequencing the genomes of 1000 actinobacteria strains.</title>
        <authorList>
            <person name="Klenk H.-P."/>
        </authorList>
    </citation>
    <scope>NUCLEOTIDE SEQUENCE [LARGE SCALE GENOMIC DNA]</scope>
    <source>
        <strain evidence="1 2">DSM 44598</strain>
    </source>
</reference>
<keyword evidence="2" id="KW-1185">Reference proteome</keyword>
<comment type="caution">
    <text evidence="1">The sequence shown here is derived from an EMBL/GenBank/DDBJ whole genome shotgun (WGS) entry which is preliminary data.</text>
</comment>
<gene>
    <name evidence="1" type="ORF">HNR07_007003</name>
</gene>
<protein>
    <submittedName>
        <fullName evidence="1">Uncharacterized protein</fullName>
    </submittedName>
</protein>
<organism evidence="1 2">
    <name type="scientific">Nocardiopsis metallicus</name>
    <dbReference type="NCBI Taxonomy" id="179819"/>
    <lineage>
        <taxon>Bacteria</taxon>
        <taxon>Bacillati</taxon>
        <taxon>Actinomycetota</taxon>
        <taxon>Actinomycetes</taxon>
        <taxon>Streptosporangiales</taxon>
        <taxon>Nocardiopsidaceae</taxon>
        <taxon>Nocardiopsis</taxon>
    </lineage>
</organism>